<dbReference type="InterPro" id="IPR000073">
    <property type="entry name" value="AB_hydrolase_1"/>
</dbReference>
<proteinExistence type="predicted"/>
<dbReference type="InterPro" id="IPR029058">
    <property type="entry name" value="AB_hydrolase_fold"/>
</dbReference>
<organism evidence="2 3">
    <name type="scientific">Levilactobacillus fujinensis</name>
    <dbReference type="NCBI Taxonomy" id="2486024"/>
    <lineage>
        <taxon>Bacteria</taxon>
        <taxon>Bacillati</taxon>
        <taxon>Bacillota</taxon>
        <taxon>Bacilli</taxon>
        <taxon>Lactobacillales</taxon>
        <taxon>Lactobacillaceae</taxon>
        <taxon>Levilactobacillus</taxon>
    </lineage>
</organism>
<evidence type="ECO:0000313" key="3">
    <source>
        <dbReference type="Proteomes" id="UP001596283"/>
    </source>
</evidence>
<dbReference type="Pfam" id="PF12697">
    <property type="entry name" value="Abhydrolase_6"/>
    <property type="match status" value="1"/>
</dbReference>
<reference evidence="3" key="1">
    <citation type="journal article" date="2019" name="Int. J. Syst. Evol. Microbiol.">
        <title>The Global Catalogue of Microorganisms (GCM) 10K type strain sequencing project: providing services to taxonomists for standard genome sequencing and annotation.</title>
        <authorList>
            <consortium name="The Broad Institute Genomics Platform"/>
            <consortium name="The Broad Institute Genome Sequencing Center for Infectious Disease"/>
            <person name="Wu L."/>
            <person name="Ma J."/>
        </authorList>
    </citation>
    <scope>NUCLEOTIDE SEQUENCE [LARGE SCALE GENOMIC DNA]</scope>
    <source>
        <strain evidence="3">CCM 8908</strain>
    </source>
</reference>
<dbReference type="CDD" id="cd12810">
    <property type="entry name" value="Esterase_713_like-3"/>
    <property type="match status" value="1"/>
</dbReference>
<dbReference type="SUPFAM" id="SSF53474">
    <property type="entry name" value="alpha/beta-Hydrolases"/>
    <property type="match status" value="1"/>
</dbReference>
<evidence type="ECO:0000313" key="2">
    <source>
        <dbReference type="EMBL" id="MFC6260051.1"/>
    </source>
</evidence>
<dbReference type="Gene3D" id="3.40.50.1820">
    <property type="entry name" value="alpha/beta hydrolase"/>
    <property type="match status" value="1"/>
</dbReference>
<accession>A0ABW1TDZ5</accession>
<name>A0ABW1TDZ5_9LACO</name>
<dbReference type="Proteomes" id="UP001596283">
    <property type="component" value="Unassembled WGS sequence"/>
</dbReference>
<protein>
    <submittedName>
        <fullName evidence="2">Alpha/beta fold hydrolase</fullName>
    </submittedName>
</protein>
<comment type="caution">
    <text evidence="2">The sequence shown here is derived from an EMBL/GenBank/DDBJ whole genome shotgun (WGS) entry which is preliminary data.</text>
</comment>
<gene>
    <name evidence="2" type="ORF">ACFP1C_03755</name>
</gene>
<dbReference type="RefSeq" id="WP_125583810.1">
    <property type="nucleotide sequence ID" value="NZ_JBHSSI010000025.1"/>
</dbReference>
<keyword evidence="3" id="KW-1185">Reference proteome</keyword>
<sequence length="333" mass="36543">MTEDYLKIQKQGVFSAGGTFQQAAGTFDPINGQMAPAGQTRHADHASVLYQLPVDGNGHAMMFLHGYGQSRTGWMSTPDGRPGFSDIFLKKGYGVYLIDQPRRGEAGQSSVATQIPATPDDQNWFTQFRLGLWPNFIENTAFPKDDASLDQFFRQMTPDTGEFDIPVITSALVAAYEKSGPAVLVSHSQGGVPGWFIGMASENVTGIIAIEPGTFVFPEDEVPDIIPTKYPMPVQGVGVPAKDFAELVKKPIAIYFGDNIPSEPSNVPAWDFWRGVKQLANEFVATVNRHGGDAKVVYLPDEGIHGNDHFMFEDLNNQEVADHMGNWMAERNL</sequence>
<dbReference type="EMBL" id="JBHSSI010000025">
    <property type="protein sequence ID" value="MFC6260051.1"/>
    <property type="molecule type" value="Genomic_DNA"/>
</dbReference>
<evidence type="ECO:0000259" key="1">
    <source>
        <dbReference type="Pfam" id="PF12697"/>
    </source>
</evidence>
<feature type="domain" description="AB hydrolase-1" evidence="1">
    <location>
        <begin position="63"/>
        <end position="233"/>
    </location>
</feature>
<keyword evidence="2" id="KW-0378">Hydrolase</keyword>
<dbReference type="GO" id="GO:0016787">
    <property type="term" value="F:hydrolase activity"/>
    <property type="evidence" value="ECO:0007669"/>
    <property type="project" value="UniProtKB-KW"/>
</dbReference>